<feature type="signal peptide" evidence="2">
    <location>
        <begin position="1"/>
        <end position="35"/>
    </location>
</feature>
<evidence type="ECO:0000256" key="2">
    <source>
        <dbReference type="SAM" id="SignalP"/>
    </source>
</evidence>
<organism evidence="3 4">
    <name type="scientific">Opitutus terrae (strain DSM 11246 / JCM 15787 / PB90-1)</name>
    <dbReference type="NCBI Taxonomy" id="452637"/>
    <lineage>
        <taxon>Bacteria</taxon>
        <taxon>Pseudomonadati</taxon>
        <taxon>Verrucomicrobiota</taxon>
        <taxon>Opitutia</taxon>
        <taxon>Opitutales</taxon>
        <taxon>Opitutaceae</taxon>
        <taxon>Opitutus</taxon>
    </lineage>
</organism>
<feature type="compositionally biased region" description="Basic and acidic residues" evidence="1">
    <location>
        <begin position="38"/>
        <end position="48"/>
    </location>
</feature>
<gene>
    <name evidence="3" type="ordered locus">Oter_3122</name>
</gene>
<evidence type="ECO:0000256" key="1">
    <source>
        <dbReference type="SAM" id="MobiDB-lite"/>
    </source>
</evidence>
<sequence>MITSNVSRLAGFRTALLAVSCVFVLTLAQVPAMQAAEKSPKPAKEEPTNKLPLTVSFDKGAGAEGPQYTLTLKNEGKETIKAKAEILYSVVVHNRPKSKPLPEHKLAAGETWVIPELASMDKVTVKAKGYEALEIVVP</sequence>
<dbReference type="EMBL" id="CP001032">
    <property type="protein sequence ID" value="ACB76402.1"/>
    <property type="molecule type" value="Genomic_DNA"/>
</dbReference>
<proteinExistence type="predicted"/>
<dbReference type="RefSeq" id="WP_012375931.1">
    <property type="nucleotide sequence ID" value="NC_010571.1"/>
</dbReference>
<name>B1ZZJ9_OPITP</name>
<keyword evidence="4" id="KW-1185">Reference proteome</keyword>
<dbReference type="Proteomes" id="UP000007013">
    <property type="component" value="Chromosome"/>
</dbReference>
<feature type="chain" id="PRO_5002774637" evidence="2">
    <location>
        <begin position="36"/>
        <end position="138"/>
    </location>
</feature>
<evidence type="ECO:0000313" key="3">
    <source>
        <dbReference type="EMBL" id="ACB76402.1"/>
    </source>
</evidence>
<accession>B1ZZJ9</accession>
<feature type="region of interest" description="Disordered" evidence="1">
    <location>
        <begin position="35"/>
        <end position="56"/>
    </location>
</feature>
<dbReference type="OrthoDB" id="9936167at2"/>
<reference evidence="3 4" key="1">
    <citation type="journal article" date="2011" name="J. Bacteriol.">
        <title>Genome sequence of the verrucomicrobium Opitutus terrae PB90-1, an abundant inhabitant of rice paddy soil ecosystems.</title>
        <authorList>
            <person name="van Passel M.W."/>
            <person name="Kant R."/>
            <person name="Palva A."/>
            <person name="Copeland A."/>
            <person name="Lucas S."/>
            <person name="Lapidus A."/>
            <person name="Glavina del Rio T."/>
            <person name="Pitluck S."/>
            <person name="Goltsman E."/>
            <person name="Clum A."/>
            <person name="Sun H."/>
            <person name="Schmutz J."/>
            <person name="Larimer F.W."/>
            <person name="Land M.L."/>
            <person name="Hauser L."/>
            <person name="Kyrpides N."/>
            <person name="Mikhailova N."/>
            <person name="Richardson P.P."/>
            <person name="Janssen P.H."/>
            <person name="de Vos W.M."/>
            <person name="Smidt H."/>
        </authorList>
    </citation>
    <scope>NUCLEOTIDE SEQUENCE [LARGE SCALE GENOMIC DNA]</scope>
    <source>
        <strain evidence="4">DSM 11246 / JCM 15787 / PB90-1</strain>
    </source>
</reference>
<dbReference type="HOGENOM" id="CLU_1853184_0_0_0"/>
<keyword evidence="2" id="KW-0732">Signal</keyword>
<dbReference type="AlphaFoldDB" id="B1ZZJ9"/>
<dbReference type="STRING" id="452637.Oter_3122"/>
<evidence type="ECO:0000313" key="4">
    <source>
        <dbReference type="Proteomes" id="UP000007013"/>
    </source>
</evidence>
<dbReference type="KEGG" id="ote:Oter_3122"/>
<protein>
    <submittedName>
        <fullName evidence="3">Uncharacterized protein</fullName>
    </submittedName>
</protein>